<keyword evidence="3" id="KW-1185">Reference proteome</keyword>
<evidence type="ECO:0000256" key="1">
    <source>
        <dbReference type="SAM" id="MobiDB-lite"/>
    </source>
</evidence>
<accession>A0ABV5FWE9</accession>
<comment type="caution">
    <text evidence="2">The sequence shown here is derived from an EMBL/GenBank/DDBJ whole genome shotgun (WGS) entry which is preliminary data.</text>
</comment>
<gene>
    <name evidence="2" type="ORF">ACFFX0_07320</name>
</gene>
<proteinExistence type="predicted"/>
<name>A0ABV5FWE9_9MICC</name>
<sequence length="90" mass="10133">MDPITASRSPHSTTWSMAPELSRPKVRCRPVTRRLAGSDPSTWFCSVRMVRASRTSRWPAGRMPRLRGAPWICWELRARSSTISSSSDGT</sequence>
<dbReference type="Proteomes" id="UP001589575">
    <property type="component" value="Unassembled WGS sequence"/>
</dbReference>
<feature type="region of interest" description="Disordered" evidence="1">
    <location>
        <begin position="1"/>
        <end position="22"/>
    </location>
</feature>
<feature type="compositionally biased region" description="Polar residues" evidence="1">
    <location>
        <begin position="1"/>
        <end position="16"/>
    </location>
</feature>
<organism evidence="2 3">
    <name type="scientific">Citricoccus parietis</name>
    <dbReference type="NCBI Taxonomy" id="592307"/>
    <lineage>
        <taxon>Bacteria</taxon>
        <taxon>Bacillati</taxon>
        <taxon>Actinomycetota</taxon>
        <taxon>Actinomycetes</taxon>
        <taxon>Micrococcales</taxon>
        <taxon>Micrococcaceae</taxon>
        <taxon>Citricoccus</taxon>
    </lineage>
</organism>
<evidence type="ECO:0000313" key="2">
    <source>
        <dbReference type="EMBL" id="MFB9071012.1"/>
    </source>
</evidence>
<dbReference type="EMBL" id="JBHMFI010000001">
    <property type="protein sequence ID" value="MFB9071012.1"/>
    <property type="molecule type" value="Genomic_DNA"/>
</dbReference>
<protein>
    <submittedName>
        <fullName evidence="2">Uncharacterized protein</fullName>
    </submittedName>
</protein>
<evidence type="ECO:0000313" key="3">
    <source>
        <dbReference type="Proteomes" id="UP001589575"/>
    </source>
</evidence>
<reference evidence="2 3" key="1">
    <citation type="submission" date="2024-09" db="EMBL/GenBank/DDBJ databases">
        <authorList>
            <person name="Sun Q."/>
            <person name="Mori K."/>
        </authorList>
    </citation>
    <scope>NUCLEOTIDE SEQUENCE [LARGE SCALE GENOMIC DNA]</scope>
    <source>
        <strain evidence="2 3">CCM 7609</strain>
    </source>
</reference>